<reference evidence="2" key="1">
    <citation type="journal article" date="2020" name="Stud. Mycol.">
        <title>101 Dothideomycetes genomes: a test case for predicting lifestyles and emergence of pathogens.</title>
        <authorList>
            <person name="Haridas S."/>
            <person name="Albert R."/>
            <person name="Binder M."/>
            <person name="Bloem J."/>
            <person name="Labutti K."/>
            <person name="Salamov A."/>
            <person name="Andreopoulos B."/>
            <person name="Baker S."/>
            <person name="Barry K."/>
            <person name="Bills G."/>
            <person name="Bluhm B."/>
            <person name="Cannon C."/>
            <person name="Castanera R."/>
            <person name="Culley D."/>
            <person name="Daum C."/>
            <person name="Ezra D."/>
            <person name="Gonzalez J."/>
            <person name="Henrissat B."/>
            <person name="Kuo A."/>
            <person name="Liang C."/>
            <person name="Lipzen A."/>
            <person name="Lutzoni F."/>
            <person name="Magnuson J."/>
            <person name="Mondo S."/>
            <person name="Nolan M."/>
            <person name="Ohm R."/>
            <person name="Pangilinan J."/>
            <person name="Park H.-J."/>
            <person name="Ramirez L."/>
            <person name="Alfaro M."/>
            <person name="Sun H."/>
            <person name="Tritt A."/>
            <person name="Yoshinaga Y."/>
            <person name="Zwiers L.-H."/>
            <person name="Turgeon B."/>
            <person name="Goodwin S."/>
            <person name="Spatafora J."/>
            <person name="Crous P."/>
            <person name="Grigoriev I."/>
        </authorList>
    </citation>
    <scope>NUCLEOTIDE SEQUENCE</scope>
    <source>
        <strain evidence="2">CBS 260.36</strain>
    </source>
</reference>
<dbReference type="InterPro" id="IPR000182">
    <property type="entry name" value="GNAT_dom"/>
</dbReference>
<dbReference type="Pfam" id="PF13302">
    <property type="entry name" value="Acetyltransf_3"/>
    <property type="match status" value="1"/>
</dbReference>
<dbReference type="InterPro" id="IPR051531">
    <property type="entry name" value="N-acetyltransferase"/>
</dbReference>
<dbReference type="PANTHER" id="PTHR43792">
    <property type="entry name" value="GNAT FAMILY, PUTATIVE (AFU_ORTHOLOGUE AFUA_3G00765)-RELATED-RELATED"/>
    <property type="match status" value="1"/>
</dbReference>
<gene>
    <name evidence="2" type="ORF">K461DRAFT_240577</name>
</gene>
<evidence type="ECO:0000313" key="2">
    <source>
        <dbReference type="EMBL" id="KAF2153186.1"/>
    </source>
</evidence>
<keyword evidence="3" id="KW-1185">Reference proteome</keyword>
<dbReference type="GO" id="GO:0016747">
    <property type="term" value="F:acyltransferase activity, transferring groups other than amino-acyl groups"/>
    <property type="evidence" value="ECO:0007669"/>
    <property type="project" value="InterPro"/>
</dbReference>
<dbReference type="OrthoDB" id="4072826at2759"/>
<dbReference type="EMBL" id="ML996085">
    <property type="protein sequence ID" value="KAF2153186.1"/>
    <property type="molecule type" value="Genomic_DNA"/>
</dbReference>
<organism evidence="2 3">
    <name type="scientific">Myriangium duriaei CBS 260.36</name>
    <dbReference type="NCBI Taxonomy" id="1168546"/>
    <lineage>
        <taxon>Eukaryota</taxon>
        <taxon>Fungi</taxon>
        <taxon>Dikarya</taxon>
        <taxon>Ascomycota</taxon>
        <taxon>Pezizomycotina</taxon>
        <taxon>Dothideomycetes</taxon>
        <taxon>Dothideomycetidae</taxon>
        <taxon>Myriangiales</taxon>
        <taxon>Myriangiaceae</taxon>
        <taxon>Myriangium</taxon>
    </lineage>
</organism>
<dbReference type="InterPro" id="IPR016181">
    <property type="entry name" value="Acyl_CoA_acyltransferase"/>
</dbReference>
<sequence length="224" mass="25122">MDPIVFTPRLKLTLVTQAERGSPELEWLHRLRSDEKVTTWSIWGQSKTLEDTEKVVKGVLPTGQAGDNTYRVSYAVHQILGEPQTIVQGDKQTEFIGMVSLWSCGDRSLPLPENLTIPAAAATTTLTVELGYMFLPNSWGKGYAAESLTAVLNACKRAPMFWSPFSKVYMRAIVNDENPASLRVMAKAGVPEKGLYEWTGDKIFLGGRWRERDNLHIFGKYLLE</sequence>
<evidence type="ECO:0000313" key="3">
    <source>
        <dbReference type="Proteomes" id="UP000799439"/>
    </source>
</evidence>
<proteinExistence type="predicted"/>
<dbReference type="Gene3D" id="3.40.630.30">
    <property type="match status" value="1"/>
</dbReference>
<comment type="caution">
    <text evidence="2">The sequence shown here is derived from an EMBL/GenBank/DDBJ whole genome shotgun (WGS) entry which is preliminary data.</text>
</comment>
<dbReference type="SUPFAM" id="SSF55729">
    <property type="entry name" value="Acyl-CoA N-acyltransferases (Nat)"/>
    <property type="match status" value="1"/>
</dbReference>
<protein>
    <recommendedName>
        <fullName evidence="1">N-acetyltransferase domain-containing protein</fullName>
    </recommendedName>
</protein>
<dbReference type="PANTHER" id="PTHR43792:SF1">
    <property type="entry name" value="N-ACETYLTRANSFERASE DOMAIN-CONTAINING PROTEIN"/>
    <property type="match status" value="1"/>
</dbReference>
<name>A0A9P4J2C3_9PEZI</name>
<dbReference type="AlphaFoldDB" id="A0A9P4J2C3"/>
<evidence type="ECO:0000259" key="1">
    <source>
        <dbReference type="Pfam" id="PF13302"/>
    </source>
</evidence>
<feature type="domain" description="N-acetyltransferase" evidence="1">
    <location>
        <begin position="25"/>
        <end position="189"/>
    </location>
</feature>
<accession>A0A9P4J2C3</accession>
<dbReference type="Proteomes" id="UP000799439">
    <property type="component" value="Unassembled WGS sequence"/>
</dbReference>